<dbReference type="AlphaFoldDB" id="A0AAD7CPJ2"/>
<dbReference type="EMBL" id="JARKIE010000298">
    <property type="protein sequence ID" value="KAJ7656630.1"/>
    <property type="molecule type" value="Genomic_DNA"/>
</dbReference>
<gene>
    <name evidence="2" type="ORF">B0H17DRAFT_1146120</name>
</gene>
<accession>A0AAD7CPJ2</accession>
<keyword evidence="3" id="KW-1185">Reference proteome</keyword>
<sequence>MSLKEGSADKVLGHIPREGQESKNEAHTSTPNFPPQQKPTDLQVPFHIRARDAQEVQQRRLWEQHLAQWFRCLGLGRWHGCACGWVGQECGVGGVALFVLMGGHLTFEGWVGDCIVVNKAKEGRRAGMLTYRCWRTIYAQVVGRQWAVQGRQWRAFGGALRWGWKEEQGRDDG</sequence>
<evidence type="ECO:0000313" key="2">
    <source>
        <dbReference type="EMBL" id="KAJ7656630.1"/>
    </source>
</evidence>
<comment type="caution">
    <text evidence="2">The sequence shown here is derived from an EMBL/GenBank/DDBJ whole genome shotgun (WGS) entry which is preliminary data.</text>
</comment>
<dbReference type="Proteomes" id="UP001221757">
    <property type="component" value="Unassembled WGS sequence"/>
</dbReference>
<name>A0AAD7CPJ2_MYCRO</name>
<evidence type="ECO:0000313" key="3">
    <source>
        <dbReference type="Proteomes" id="UP001221757"/>
    </source>
</evidence>
<proteinExistence type="predicted"/>
<feature type="compositionally biased region" description="Basic and acidic residues" evidence="1">
    <location>
        <begin position="1"/>
        <end position="26"/>
    </location>
</feature>
<organism evidence="2 3">
    <name type="scientific">Mycena rosella</name>
    <name type="common">Pink bonnet</name>
    <name type="synonym">Agaricus rosellus</name>
    <dbReference type="NCBI Taxonomy" id="1033263"/>
    <lineage>
        <taxon>Eukaryota</taxon>
        <taxon>Fungi</taxon>
        <taxon>Dikarya</taxon>
        <taxon>Basidiomycota</taxon>
        <taxon>Agaricomycotina</taxon>
        <taxon>Agaricomycetes</taxon>
        <taxon>Agaricomycetidae</taxon>
        <taxon>Agaricales</taxon>
        <taxon>Marasmiineae</taxon>
        <taxon>Mycenaceae</taxon>
        <taxon>Mycena</taxon>
    </lineage>
</organism>
<reference evidence="2" key="1">
    <citation type="submission" date="2023-03" db="EMBL/GenBank/DDBJ databases">
        <title>Massive genome expansion in bonnet fungi (Mycena s.s.) driven by repeated elements and novel gene families across ecological guilds.</title>
        <authorList>
            <consortium name="Lawrence Berkeley National Laboratory"/>
            <person name="Harder C.B."/>
            <person name="Miyauchi S."/>
            <person name="Viragh M."/>
            <person name="Kuo A."/>
            <person name="Thoen E."/>
            <person name="Andreopoulos B."/>
            <person name="Lu D."/>
            <person name="Skrede I."/>
            <person name="Drula E."/>
            <person name="Henrissat B."/>
            <person name="Morin E."/>
            <person name="Kohler A."/>
            <person name="Barry K."/>
            <person name="LaButti K."/>
            <person name="Morin E."/>
            <person name="Salamov A."/>
            <person name="Lipzen A."/>
            <person name="Mereny Z."/>
            <person name="Hegedus B."/>
            <person name="Baldrian P."/>
            <person name="Stursova M."/>
            <person name="Weitz H."/>
            <person name="Taylor A."/>
            <person name="Grigoriev I.V."/>
            <person name="Nagy L.G."/>
            <person name="Martin F."/>
            <person name="Kauserud H."/>
        </authorList>
    </citation>
    <scope>NUCLEOTIDE SEQUENCE</scope>
    <source>
        <strain evidence="2">CBHHK067</strain>
    </source>
</reference>
<feature type="region of interest" description="Disordered" evidence="1">
    <location>
        <begin position="1"/>
        <end position="40"/>
    </location>
</feature>
<evidence type="ECO:0000256" key="1">
    <source>
        <dbReference type="SAM" id="MobiDB-lite"/>
    </source>
</evidence>
<protein>
    <submittedName>
        <fullName evidence="2">Uncharacterized protein</fullName>
    </submittedName>
</protein>